<dbReference type="Proteomes" id="UP001165120">
    <property type="component" value="Unassembled WGS sequence"/>
</dbReference>
<accession>A0A9W6WIG1</accession>
<keyword evidence="2" id="KW-1185">Reference proteome</keyword>
<organism evidence="1 2">
    <name type="scientific">Candida boidinii</name>
    <name type="common">Yeast</name>
    <dbReference type="NCBI Taxonomy" id="5477"/>
    <lineage>
        <taxon>Eukaryota</taxon>
        <taxon>Fungi</taxon>
        <taxon>Dikarya</taxon>
        <taxon>Ascomycota</taxon>
        <taxon>Saccharomycotina</taxon>
        <taxon>Pichiomycetes</taxon>
        <taxon>Pichiales</taxon>
        <taxon>Pichiaceae</taxon>
        <taxon>Ogataea</taxon>
        <taxon>Ogataea/Candida clade</taxon>
    </lineage>
</organism>
<proteinExistence type="predicted"/>
<evidence type="ECO:0000313" key="1">
    <source>
        <dbReference type="EMBL" id="GME71727.1"/>
    </source>
</evidence>
<evidence type="ECO:0000313" key="2">
    <source>
        <dbReference type="Proteomes" id="UP001165120"/>
    </source>
</evidence>
<reference evidence="1" key="1">
    <citation type="submission" date="2023-04" db="EMBL/GenBank/DDBJ databases">
        <title>Candida boidinii NBRC 10035.</title>
        <authorList>
            <person name="Ichikawa N."/>
            <person name="Sato H."/>
            <person name="Tonouchi N."/>
        </authorList>
    </citation>
    <scope>NUCLEOTIDE SEQUENCE</scope>
    <source>
        <strain evidence="1">NBRC 10035</strain>
    </source>
</reference>
<protein>
    <submittedName>
        <fullName evidence="1">Unnamed protein product</fullName>
    </submittedName>
</protein>
<name>A0A9W6WIG1_CANBO</name>
<sequence length="136" mass="15597">MTTSEKKTALDSLLVRVKVPARDTLQTTEQQWTFVFPGCSRFQCDANEFDALDPGTTPVLTSKTFQTTIRWNTRPPHSNVPSARNVWPAFTEGDLPPSAAETWTAWRKQRRGNTVHSFHFYFRSLQLPNERNLITV</sequence>
<comment type="caution">
    <text evidence="1">The sequence shown here is derived from an EMBL/GenBank/DDBJ whole genome shotgun (WGS) entry which is preliminary data.</text>
</comment>
<dbReference type="EMBL" id="BSXN01001131">
    <property type="protein sequence ID" value="GME71727.1"/>
    <property type="molecule type" value="Genomic_DNA"/>
</dbReference>
<dbReference type="AlphaFoldDB" id="A0A9W6WIG1"/>
<gene>
    <name evidence="1" type="ORF">Cboi02_000332500</name>
</gene>